<protein>
    <submittedName>
        <fullName evidence="2">Uncharacterized protein</fullName>
    </submittedName>
</protein>
<dbReference type="AlphaFoldDB" id="D8LEV1"/>
<sequence length="92" mass="9576">MARSTGEGGSAANGKKKASATKKPRGSSAKKGSPAPSKRKAAGAKGKGRRRVSDDQIANQLKARLKDVVGRFEEAYPEGLDFAPNSNDADFA</sequence>
<evidence type="ECO:0000256" key="1">
    <source>
        <dbReference type="SAM" id="MobiDB-lite"/>
    </source>
</evidence>
<evidence type="ECO:0000313" key="3">
    <source>
        <dbReference type="Proteomes" id="UP000002630"/>
    </source>
</evidence>
<dbReference type="InParanoid" id="D8LEV1"/>
<dbReference type="Proteomes" id="UP000002630">
    <property type="component" value="Linkage Group LG11"/>
</dbReference>
<reference evidence="2 3" key="1">
    <citation type="journal article" date="2010" name="Nature">
        <title>The Ectocarpus genome and the independent evolution of multicellularity in brown algae.</title>
        <authorList>
            <person name="Cock J.M."/>
            <person name="Sterck L."/>
            <person name="Rouze P."/>
            <person name="Scornet D."/>
            <person name="Allen A.E."/>
            <person name="Amoutzias G."/>
            <person name="Anthouard V."/>
            <person name="Artiguenave F."/>
            <person name="Aury J.M."/>
            <person name="Badger J.H."/>
            <person name="Beszteri B."/>
            <person name="Billiau K."/>
            <person name="Bonnet E."/>
            <person name="Bothwell J.H."/>
            <person name="Bowler C."/>
            <person name="Boyen C."/>
            <person name="Brownlee C."/>
            <person name="Carrano C.J."/>
            <person name="Charrier B."/>
            <person name="Cho G.Y."/>
            <person name="Coelho S.M."/>
            <person name="Collen J."/>
            <person name="Corre E."/>
            <person name="Da Silva C."/>
            <person name="Delage L."/>
            <person name="Delaroque N."/>
            <person name="Dittami S.M."/>
            <person name="Doulbeau S."/>
            <person name="Elias M."/>
            <person name="Farnham G."/>
            <person name="Gachon C.M."/>
            <person name="Gschloessl B."/>
            <person name="Heesch S."/>
            <person name="Jabbari K."/>
            <person name="Jubin C."/>
            <person name="Kawai H."/>
            <person name="Kimura K."/>
            <person name="Kloareg B."/>
            <person name="Kupper F.C."/>
            <person name="Lang D."/>
            <person name="Le Bail A."/>
            <person name="Leblanc C."/>
            <person name="Lerouge P."/>
            <person name="Lohr M."/>
            <person name="Lopez P.J."/>
            <person name="Martens C."/>
            <person name="Maumus F."/>
            <person name="Michel G."/>
            <person name="Miranda-Saavedra D."/>
            <person name="Morales J."/>
            <person name="Moreau H."/>
            <person name="Motomura T."/>
            <person name="Nagasato C."/>
            <person name="Napoli C.A."/>
            <person name="Nelson D.R."/>
            <person name="Nyvall-Collen P."/>
            <person name="Peters A.F."/>
            <person name="Pommier C."/>
            <person name="Potin P."/>
            <person name="Poulain J."/>
            <person name="Quesneville H."/>
            <person name="Read B."/>
            <person name="Rensing S.A."/>
            <person name="Ritter A."/>
            <person name="Rousvoal S."/>
            <person name="Samanta M."/>
            <person name="Samson G."/>
            <person name="Schroeder D.C."/>
            <person name="Segurens B."/>
            <person name="Strittmatter M."/>
            <person name="Tonon T."/>
            <person name="Tregear J.W."/>
            <person name="Valentin K."/>
            <person name="von Dassow P."/>
            <person name="Yamagishi T."/>
            <person name="Van de Peer Y."/>
            <person name="Wincker P."/>
        </authorList>
    </citation>
    <scope>NUCLEOTIDE SEQUENCE [LARGE SCALE GENOMIC DNA]</scope>
    <source>
        <strain evidence="3">Ec32 / CCAP1310/4</strain>
    </source>
</reference>
<dbReference type="EMBL" id="FN648000">
    <property type="protein sequence ID" value="CBN79771.1"/>
    <property type="molecule type" value="Genomic_DNA"/>
</dbReference>
<name>D8LEV1_ECTSI</name>
<gene>
    <name evidence="2" type="ORF">Esi_0014_0068</name>
</gene>
<feature type="region of interest" description="Disordered" evidence="1">
    <location>
        <begin position="1"/>
        <end position="58"/>
    </location>
</feature>
<organism evidence="2 3">
    <name type="scientific">Ectocarpus siliculosus</name>
    <name type="common">Brown alga</name>
    <name type="synonym">Conferva siliculosa</name>
    <dbReference type="NCBI Taxonomy" id="2880"/>
    <lineage>
        <taxon>Eukaryota</taxon>
        <taxon>Sar</taxon>
        <taxon>Stramenopiles</taxon>
        <taxon>Ochrophyta</taxon>
        <taxon>PX clade</taxon>
        <taxon>Phaeophyceae</taxon>
        <taxon>Ectocarpales</taxon>
        <taxon>Ectocarpaceae</taxon>
        <taxon>Ectocarpus</taxon>
    </lineage>
</organism>
<feature type="compositionally biased region" description="Basic residues" evidence="1">
    <location>
        <begin position="37"/>
        <end position="50"/>
    </location>
</feature>
<feature type="compositionally biased region" description="Gly residues" evidence="1">
    <location>
        <begin position="1"/>
        <end position="11"/>
    </location>
</feature>
<proteinExistence type="predicted"/>
<evidence type="ECO:0000313" key="2">
    <source>
        <dbReference type="EMBL" id="CBN79771.1"/>
    </source>
</evidence>
<dbReference type="EMBL" id="FN649736">
    <property type="protein sequence ID" value="CBN79771.1"/>
    <property type="molecule type" value="Genomic_DNA"/>
</dbReference>
<keyword evidence="3" id="KW-1185">Reference proteome</keyword>
<accession>D8LEV1</accession>
<feature type="compositionally biased region" description="Basic residues" evidence="1">
    <location>
        <begin position="14"/>
        <end position="25"/>
    </location>
</feature>
<feature type="compositionally biased region" description="Low complexity" evidence="1">
    <location>
        <begin position="26"/>
        <end position="36"/>
    </location>
</feature>